<keyword evidence="2 5" id="KW-0812">Transmembrane</keyword>
<accession>A0A9X0A1R9</accession>
<dbReference type="Proteomes" id="UP001163046">
    <property type="component" value="Unassembled WGS sequence"/>
</dbReference>
<feature type="transmembrane region" description="Helical" evidence="5">
    <location>
        <begin position="93"/>
        <end position="114"/>
    </location>
</feature>
<comment type="caution">
    <text evidence="6">The sequence shown here is derived from an EMBL/GenBank/DDBJ whole genome shotgun (WGS) entry which is preliminary data.</text>
</comment>
<evidence type="ECO:0000256" key="5">
    <source>
        <dbReference type="SAM" id="Phobius"/>
    </source>
</evidence>
<evidence type="ECO:0000256" key="4">
    <source>
        <dbReference type="ARBA" id="ARBA00023136"/>
    </source>
</evidence>
<dbReference type="EMBL" id="MU825404">
    <property type="protein sequence ID" value="KAJ7391897.1"/>
    <property type="molecule type" value="Genomic_DNA"/>
</dbReference>
<keyword evidence="3 5" id="KW-1133">Transmembrane helix</keyword>
<gene>
    <name evidence="6" type="ORF">OS493_016193</name>
</gene>
<keyword evidence="7" id="KW-1185">Reference proteome</keyword>
<dbReference type="GO" id="GO:0022857">
    <property type="term" value="F:transmembrane transporter activity"/>
    <property type="evidence" value="ECO:0007669"/>
    <property type="project" value="InterPro"/>
</dbReference>
<dbReference type="GO" id="GO:0016020">
    <property type="term" value="C:membrane"/>
    <property type="evidence" value="ECO:0007669"/>
    <property type="project" value="UniProtKB-SubCell"/>
</dbReference>
<dbReference type="AlphaFoldDB" id="A0A9X0A1R9"/>
<comment type="subcellular location">
    <subcellularLocation>
        <location evidence="1">Membrane</location>
        <topology evidence="1">Multi-pass membrane protein</topology>
    </subcellularLocation>
</comment>
<dbReference type="InterPro" id="IPR036259">
    <property type="entry name" value="MFS_trans_sf"/>
</dbReference>
<dbReference type="PANTHER" id="PTHR24064">
    <property type="entry name" value="SOLUTE CARRIER FAMILY 22 MEMBER"/>
    <property type="match status" value="1"/>
</dbReference>
<evidence type="ECO:0000256" key="2">
    <source>
        <dbReference type="ARBA" id="ARBA00022692"/>
    </source>
</evidence>
<dbReference type="SUPFAM" id="SSF103473">
    <property type="entry name" value="MFS general substrate transporter"/>
    <property type="match status" value="1"/>
</dbReference>
<reference evidence="6" key="1">
    <citation type="submission" date="2023-01" db="EMBL/GenBank/DDBJ databases">
        <title>Genome assembly of the deep-sea coral Lophelia pertusa.</title>
        <authorList>
            <person name="Herrera S."/>
            <person name="Cordes E."/>
        </authorList>
    </citation>
    <scope>NUCLEOTIDE SEQUENCE</scope>
    <source>
        <strain evidence="6">USNM1676648</strain>
        <tissue evidence="6">Polyp</tissue>
    </source>
</reference>
<protein>
    <submittedName>
        <fullName evidence="6">Uncharacterized protein</fullName>
    </submittedName>
</protein>
<evidence type="ECO:0000313" key="6">
    <source>
        <dbReference type="EMBL" id="KAJ7391897.1"/>
    </source>
</evidence>
<sequence>MLAGLAYGVRDWRILSIICAAPGLPSLLAWRFTPESSRYLLLKGRVTETEEILREIAATNKKEYPEEPLSNPNADGKVQKLGDFRDLFRTKKMLHRTLVSWYAWFVNGMVYYGVSFSTPTLGGNMYLNFFLSSIIEIPANYVGIGP</sequence>
<evidence type="ECO:0000256" key="3">
    <source>
        <dbReference type="ARBA" id="ARBA00022989"/>
    </source>
</evidence>
<keyword evidence="4 5" id="KW-0472">Membrane</keyword>
<dbReference type="Pfam" id="PF00083">
    <property type="entry name" value="Sugar_tr"/>
    <property type="match status" value="1"/>
</dbReference>
<organism evidence="6 7">
    <name type="scientific">Desmophyllum pertusum</name>
    <dbReference type="NCBI Taxonomy" id="174260"/>
    <lineage>
        <taxon>Eukaryota</taxon>
        <taxon>Metazoa</taxon>
        <taxon>Cnidaria</taxon>
        <taxon>Anthozoa</taxon>
        <taxon>Hexacorallia</taxon>
        <taxon>Scleractinia</taxon>
        <taxon>Caryophylliina</taxon>
        <taxon>Caryophylliidae</taxon>
        <taxon>Desmophyllum</taxon>
    </lineage>
</organism>
<evidence type="ECO:0000313" key="7">
    <source>
        <dbReference type="Proteomes" id="UP001163046"/>
    </source>
</evidence>
<dbReference type="InterPro" id="IPR005828">
    <property type="entry name" value="MFS_sugar_transport-like"/>
</dbReference>
<dbReference type="Gene3D" id="1.20.1250.20">
    <property type="entry name" value="MFS general substrate transporter like domains"/>
    <property type="match status" value="1"/>
</dbReference>
<name>A0A9X0A1R9_9CNID</name>
<dbReference type="OrthoDB" id="5959346at2759"/>
<proteinExistence type="predicted"/>
<evidence type="ECO:0000256" key="1">
    <source>
        <dbReference type="ARBA" id="ARBA00004141"/>
    </source>
</evidence>